<comment type="caution">
    <text evidence="2">The sequence shown here is derived from an EMBL/GenBank/DDBJ whole genome shotgun (WGS) entry which is preliminary data.</text>
</comment>
<feature type="transmembrane region" description="Helical" evidence="1">
    <location>
        <begin position="15"/>
        <end position="34"/>
    </location>
</feature>
<keyword evidence="1" id="KW-1133">Transmembrane helix</keyword>
<dbReference type="AlphaFoldDB" id="A0A835VTG0"/>
<dbReference type="Proteomes" id="UP000650467">
    <property type="component" value="Unassembled WGS sequence"/>
</dbReference>
<sequence length="134" mass="14097">MASSLLKAIFGTAPGRVASVGYVLLLILTTIAIVQNNRRAPRKQALNGAEIFLVFVLIVLAYVAQVYSINCMVFGKAGGVGCGVWAWINSLVVLIMAVVVLLKVLFTGGGGTTYQYLPTIGVPAVTDVAPERVS</sequence>
<keyword evidence="1" id="KW-0472">Membrane</keyword>
<feature type="transmembrane region" description="Helical" evidence="1">
    <location>
        <begin position="46"/>
        <end position="64"/>
    </location>
</feature>
<keyword evidence="3" id="KW-1185">Reference proteome</keyword>
<evidence type="ECO:0000313" key="2">
    <source>
        <dbReference type="EMBL" id="KAG2424889.1"/>
    </source>
</evidence>
<feature type="transmembrane region" description="Helical" evidence="1">
    <location>
        <begin position="84"/>
        <end position="106"/>
    </location>
</feature>
<dbReference type="EMBL" id="JAEHOC010000060">
    <property type="protein sequence ID" value="KAG2424889.1"/>
    <property type="molecule type" value="Genomic_DNA"/>
</dbReference>
<proteinExistence type="predicted"/>
<organism evidence="2 3">
    <name type="scientific">Chlamydomonas incerta</name>
    <dbReference type="NCBI Taxonomy" id="51695"/>
    <lineage>
        <taxon>Eukaryota</taxon>
        <taxon>Viridiplantae</taxon>
        <taxon>Chlorophyta</taxon>
        <taxon>core chlorophytes</taxon>
        <taxon>Chlorophyceae</taxon>
        <taxon>CS clade</taxon>
        <taxon>Chlamydomonadales</taxon>
        <taxon>Chlamydomonadaceae</taxon>
        <taxon>Chlamydomonas</taxon>
    </lineage>
</organism>
<evidence type="ECO:0000256" key="1">
    <source>
        <dbReference type="SAM" id="Phobius"/>
    </source>
</evidence>
<accession>A0A835VTG0</accession>
<reference evidence="2" key="1">
    <citation type="journal article" date="2020" name="bioRxiv">
        <title>Comparative genomics of Chlamydomonas.</title>
        <authorList>
            <person name="Craig R.J."/>
            <person name="Hasan A.R."/>
            <person name="Ness R.W."/>
            <person name="Keightley P.D."/>
        </authorList>
    </citation>
    <scope>NUCLEOTIDE SEQUENCE</scope>
    <source>
        <strain evidence="2">SAG 7.73</strain>
    </source>
</reference>
<keyword evidence="1" id="KW-0812">Transmembrane</keyword>
<name>A0A835VTG0_CHLIN</name>
<evidence type="ECO:0000313" key="3">
    <source>
        <dbReference type="Proteomes" id="UP000650467"/>
    </source>
</evidence>
<gene>
    <name evidence="2" type="ORF">HXX76_014047</name>
</gene>
<protein>
    <submittedName>
        <fullName evidence="2">Uncharacterized protein</fullName>
    </submittedName>
</protein>